<protein>
    <submittedName>
        <fullName evidence="1">Uncharacterized protein</fullName>
    </submittedName>
</protein>
<organism evidence="1 4">
    <name type="scientific">endosymbiont of Ridgeia piscesae</name>
    <dbReference type="NCBI Taxonomy" id="54398"/>
    <lineage>
        <taxon>Bacteria</taxon>
        <taxon>Pseudomonadati</taxon>
        <taxon>Pseudomonadota</taxon>
        <taxon>Gammaproteobacteria</taxon>
        <taxon>sulfur-oxidizing symbionts</taxon>
    </lineage>
</organism>
<evidence type="ECO:0000313" key="1">
    <source>
        <dbReference type="EMBL" id="KRT56019.1"/>
    </source>
</evidence>
<dbReference type="Proteomes" id="UP000051634">
    <property type="component" value="Unassembled WGS sequence"/>
</dbReference>
<dbReference type="EMBL" id="LDXT01000067">
    <property type="protein sequence ID" value="KRT56019.1"/>
    <property type="molecule type" value="Genomic_DNA"/>
</dbReference>
<evidence type="ECO:0000313" key="2">
    <source>
        <dbReference type="EMBL" id="KRT57354.1"/>
    </source>
</evidence>
<keyword evidence="4" id="KW-1185">Reference proteome</keyword>
<comment type="caution">
    <text evidence="1">The sequence shown here is derived from an EMBL/GenBank/DDBJ whole genome shotgun (WGS) entry which is preliminary data.</text>
</comment>
<evidence type="ECO:0000313" key="3">
    <source>
        <dbReference type="Proteomes" id="UP000051276"/>
    </source>
</evidence>
<name>A0A0T5YZJ2_9GAMM</name>
<reference evidence="3 4" key="1">
    <citation type="submission" date="2015-11" db="EMBL/GenBank/DDBJ databases">
        <title>The genome of Candidatus Endoriftia persephone in Ridgeia piscesae and population structure of the North Eastern Pacific vestimentiferan symbionts.</title>
        <authorList>
            <person name="Perez M."/>
            <person name="Juniper K.S."/>
        </authorList>
    </citation>
    <scope>NUCLEOTIDE SEQUENCE [LARGE SCALE GENOMIC DNA]</scope>
    <source>
        <strain evidence="2">Ind10</strain>
        <strain evidence="1">Ind11</strain>
    </source>
</reference>
<sequence length="62" mass="6979">MVWGMGLLPIRGSSLHCLDRTILCFPIPRNCVRGRSIGWRNTKNNPARSGSQINHGFFINIV</sequence>
<dbReference type="EMBL" id="LMXI01000560">
    <property type="protein sequence ID" value="KRT57354.1"/>
    <property type="molecule type" value="Genomic_DNA"/>
</dbReference>
<dbReference type="Proteomes" id="UP000051276">
    <property type="component" value="Unassembled WGS sequence"/>
</dbReference>
<accession>A0A0T5YZJ2</accession>
<evidence type="ECO:0000313" key="4">
    <source>
        <dbReference type="Proteomes" id="UP000051634"/>
    </source>
</evidence>
<proteinExistence type="predicted"/>
<gene>
    <name evidence="1" type="ORF">Ga0074115_1302</name>
    <name evidence="2" type="ORF">Ga0076813_113427</name>
</gene>
<dbReference type="AlphaFoldDB" id="A0A0T5YZJ2"/>